<evidence type="ECO:0000313" key="1">
    <source>
        <dbReference type="EMBL" id="KAK7487845.1"/>
    </source>
</evidence>
<comment type="caution">
    <text evidence="1">The sequence shown here is derived from an EMBL/GenBank/DDBJ whole genome shotgun (WGS) entry which is preliminary data.</text>
</comment>
<dbReference type="Proteomes" id="UP001519460">
    <property type="component" value="Unassembled WGS sequence"/>
</dbReference>
<sequence length="212" mass="23608">MEETRLIFVHLQCCFFGDRFRRPQAMVHLPGNTEGTKRWEKRDGIAQLVSDASQALRVPPRIPCRLLNAVPLIHAEGPLTLSQPNGTENAVVRVHVPGSDAEFAHDTYTCLRSPKSLERGQCAVQPVRLEIPAVLEFAAGDATPITQLQLVPWRRICTDLESGDSPSSEERASLHKRCSVRAVLHPPRKFELVKHDTTGIAPNLEQPPARYS</sequence>
<protein>
    <submittedName>
        <fullName evidence="1">Uncharacterized protein</fullName>
    </submittedName>
</protein>
<dbReference type="EMBL" id="JACVVK020000158">
    <property type="protein sequence ID" value="KAK7487845.1"/>
    <property type="molecule type" value="Genomic_DNA"/>
</dbReference>
<gene>
    <name evidence="1" type="ORF">BaRGS_00020892</name>
</gene>
<organism evidence="1 2">
    <name type="scientific">Batillaria attramentaria</name>
    <dbReference type="NCBI Taxonomy" id="370345"/>
    <lineage>
        <taxon>Eukaryota</taxon>
        <taxon>Metazoa</taxon>
        <taxon>Spiralia</taxon>
        <taxon>Lophotrochozoa</taxon>
        <taxon>Mollusca</taxon>
        <taxon>Gastropoda</taxon>
        <taxon>Caenogastropoda</taxon>
        <taxon>Sorbeoconcha</taxon>
        <taxon>Cerithioidea</taxon>
        <taxon>Batillariidae</taxon>
        <taxon>Batillaria</taxon>
    </lineage>
</organism>
<evidence type="ECO:0000313" key="2">
    <source>
        <dbReference type="Proteomes" id="UP001519460"/>
    </source>
</evidence>
<proteinExistence type="predicted"/>
<keyword evidence="2" id="KW-1185">Reference proteome</keyword>
<accession>A0ABD0KKX2</accession>
<reference evidence="1 2" key="1">
    <citation type="journal article" date="2023" name="Sci. Data">
        <title>Genome assembly of the Korean intertidal mud-creeper Batillaria attramentaria.</title>
        <authorList>
            <person name="Patra A.K."/>
            <person name="Ho P.T."/>
            <person name="Jun S."/>
            <person name="Lee S.J."/>
            <person name="Kim Y."/>
            <person name="Won Y.J."/>
        </authorList>
    </citation>
    <scope>NUCLEOTIDE SEQUENCE [LARGE SCALE GENOMIC DNA]</scope>
    <source>
        <strain evidence="1">Wonlab-2016</strain>
    </source>
</reference>
<name>A0ABD0KKX2_9CAEN</name>
<dbReference type="AlphaFoldDB" id="A0ABD0KKX2"/>